<protein>
    <submittedName>
        <fullName evidence="12">Uncharacterized protein</fullName>
    </submittedName>
</protein>
<dbReference type="EnsemblPlants" id="Kaladp0067s0115.1.v1.1">
    <property type="protein sequence ID" value="Kaladp0067s0115.1.v1.1"/>
    <property type="gene ID" value="Kaladp0067s0115.v1.1"/>
</dbReference>
<dbReference type="GO" id="GO:0008168">
    <property type="term" value="F:methyltransferase activity"/>
    <property type="evidence" value="ECO:0007669"/>
    <property type="project" value="UniProtKB-KW"/>
</dbReference>
<feature type="compositionally biased region" description="Basic and acidic residues" evidence="10">
    <location>
        <begin position="271"/>
        <end position="285"/>
    </location>
</feature>
<evidence type="ECO:0000256" key="2">
    <source>
        <dbReference type="ARBA" id="ARBA00022603"/>
    </source>
</evidence>
<keyword evidence="7 11" id="KW-0472">Membrane</keyword>
<dbReference type="Gene3D" id="3.40.50.150">
    <property type="entry name" value="Vaccinia Virus protein VP39"/>
    <property type="match status" value="1"/>
</dbReference>
<dbReference type="AlphaFoldDB" id="A0A7N0UFU8"/>
<dbReference type="InterPro" id="IPR004159">
    <property type="entry name" value="Put_SAM_MeTrfase"/>
</dbReference>
<keyword evidence="8" id="KW-0325">Glycoprotein</keyword>
<evidence type="ECO:0000256" key="4">
    <source>
        <dbReference type="ARBA" id="ARBA00022692"/>
    </source>
</evidence>
<keyword evidence="6 11" id="KW-1133">Transmembrane helix</keyword>
<dbReference type="Gramene" id="Kaladp0067s0115.1.v1.1">
    <property type="protein sequence ID" value="Kaladp0067s0115.1.v1.1"/>
    <property type="gene ID" value="Kaladp0067s0115.v1.1"/>
</dbReference>
<feature type="compositionally biased region" description="Polar residues" evidence="10">
    <location>
        <begin position="214"/>
        <end position="231"/>
    </location>
</feature>
<keyword evidence="13" id="KW-1185">Reference proteome</keyword>
<dbReference type="FunFam" id="3.40.50.150:FF:000084">
    <property type="entry name" value="probable methyltransferase PMT23"/>
    <property type="match status" value="1"/>
</dbReference>
<dbReference type="CDD" id="cd02440">
    <property type="entry name" value="AdoMet_MTases"/>
    <property type="match status" value="1"/>
</dbReference>
<dbReference type="Pfam" id="PF03141">
    <property type="entry name" value="Methyltransf_29"/>
    <property type="match status" value="1"/>
</dbReference>
<comment type="similarity">
    <text evidence="1">Belongs to the methyltransferase superfamily.</text>
</comment>
<evidence type="ECO:0000313" key="13">
    <source>
        <dbReference type="Proteomes" id="UP000594263"/>
    </source>
</evidence>
<feature type="compositionally biased region" description="Basic and acidic residues" evidence="10">
    <location>
        <begin position="304"/>
        <end position="319"/>
    </location>
</feature>
<evidence type="ECO:0000256" key="9">
    <source>
        <dbReference type="ARBA" id="ARBA00060399"/>
    </source>
</evidence>
<evidence type="ECO:0000313" key="12">
    <source>
        <dbReference type="EnsemblPlants" id="Kaladp0067s0115.1.v1.1"/>
    </source>
</evidence>
<dbReference type="PANTHER" id="PTHR10108:SF1077">
    <property type="entry name" value="METHYLTRANSFERASE PMT27-RELATED"/>
    <property type="match status" value="1"/>
</dbReference>
<evidence type="ECO:0000256" key="6">
    <source>
        <dbReference type="ARBA" id="ARBA00022989"/>
    </source>
</evidence>
<dbReference type="OMA" id="NERGSHW"/>
<feature type="compositionally biased region" description="Low complexity" evidence="10">
    <location>
        <begin position="253"/>
        <end position="266"/>
    </location>
</feature>
<accession>A0A7N0UFU8</accession>
<feature type="transmembrane region" description="Helical" evidence="11">
    <location>
        <begin position="21"/>
        <end position="39"/>
    </location>
</feature>
<evidence type="ECO:0000256" key="5">
    <source>
        <dbReference type="ARBA" id="ARBA00022968"/>
    </source>
</evidence>
<dbReference type="PANTHER" id="PTHR10108">
    <property type="entry name" value="SAM-DEPENDENT METHYLTRANSFERASE"/>
    <property type="match status" value="1"/>
</dbReference>
<name>A0A7N0UFU8_KALFE</name>
<feature type="compositionally biased region" description="Basic and acidic residues" evidence="10">
    <location>
        <begin position="73"/>
        <end position="97"/>
    </location>
</feature>
<comment type="subcellular location">
    <subcellularLocation>
        <location evidence="9">Endomembrane system</location>
        <topology evidence="9">Single-pass type II membrane protein</topology>
    </subcellularLocation>
</comment>
<evidence type="ECO:0000256" key="8">
    <source>
        <dbReference type="ARBA" id="ARBA00023180"/>
    </source>
</evidence>
<evidence type="ECO:0000256" key="7">
    <source>
        <dbReference type="ARBA" id="ARBA00023136"/>
    </source>
</evidence>
<dbReference type="SUPFAM" id="SSF53335">
    <property type="entry name" value="S-adenosyl-L-methionine-dependent methyltransferases"/>
    <property type="match status" value="2"/>
</dbReference>
<sequence>MAISKGRSSKRTTSSSSYSSTVTTLVFVTVCILGLWMLTSSYSSPAHSRKAATSKARVDIETEENVSDDPPPTDDRGSLSEPQGTEKEETSQDKEVEVLEENSGAGEDVNVKGDEQASHATSQMQDEHDEQPVNENLPADETPIHESRQASENEDTIDVSSSQSDTSTDKQETEQATEEAATAQQTETEQTKDESSTQSENQDPDNNSDDTRTSRTGNQESEQTQEDVSSTRNKESEQNAEETSNQSENQEPETNTNSESAASETEQTTEETNKQMESEDSKQSTEETVTTQSENQESQETADDAARTSESENQEDKPNEGNTQTESYTSIPKESKESKKTWSTQADQSENQKERRKDEGGGGPSEKDDNIYGYTWETCKVTAGPDYIPCLDNEKAIKKLRSRAHFEHRERHCPEEPPTCLVPLPEGYKPSVEWPKSREKIWYHNVPHTKLAEVKGHQNWVKLTGEYLTFPGGGTQFIHGALHYIDFLQRSEPKIAWGHQTRVLLDVGCGVASFGGYLFERDVLAMSFAPKDEHEAQVQFALERGIPAISAVMGSQRLPFPSRVFDLVHCARCRVPWHAEGGRLLLELNRVLRPGGYFVWSATPVYQKLKEDVEIWKEMSVLTQAICWKLVTIQKDKLNSVGAAIYQKPATNDCYQKRKHSQPPMCKDDDDPNAAWYVPLQSCMHKVPVDDNERGSHWPEEWPRRLQTPPYWLNTSQMGIYGRPAPDDFTSDYEHWKRVVNKLYLNGLGINWSKVRNMMDMRAVYGGLAAALKDMKLWVLNVVNINSPDTLPVIYERGLFGIYHDWCESFSTYPRTYDLLHADHLFSRVKKRCKLVSLMTEIDRIVRPGGNIIIRDDSATVEEVENLLKSLHWEVHLTFSKDQEGILSAQKSMWRPEINAAAAASS</sequence>
<keyword evidence="5" id="KW-0735">Signal-anchor</keyword>
<feature type="compositionally biased region" description="Basic and acidic residues" evidence="10">
    <location>
        <begin position="350"/>
        <end position="370"/>
    </location>
</feature>
<reference evidence="12" key="1">
    <citation type="submission" date="2021-01" db="UniProtKB">
        <authorList>
            <consortium name="EnsemblPlants"/>
        </authorList>
    </citation>
    <scope>IDENTIFICATION</scope>
</reference>
<keyword evidence="4 11" id="KW-0812">Transmembrane</keyword>
<evidence type="ECO:0000256" key="11">
    <source>
        <dbReference type="SAM" id="Phobius"/>
    </source>
</evidence>
<evidence type="ECO:0000256" key="10">
    <source>
        <dbReference type="SAM" id="MobiDB-lite"/>
    </source>
</evidence>
<evidence type="ECO:0000256" key="3">
    <source>
        <dbReference type="ARBA" id="ARBA00022679"/>
    </source>
</evidence>
<feature type="compositionally biased region" description="Basic and acidic residues" evidence="10">
    <location>
        <begin position="142"/>
        <end position="151"/>
    </location>
</feature>
<dbReference type="InterPro" id="IPR029063">
    <property type="entry name" value="SAM-dependent_MTases_sf"/>
</dbReference>
<keyword evidence="3" id="KW-0808">Transferase</keyword>
<feature type="compositionally biased region" description="Polar residues" evidence="10">
    <location>
        <begin position="320"/>
        <end position="332"/>
    </location>
</feature>
<organism evidence="12 13">
    <name type="scientific">Kalanchoe fedtschenkoi</name>
    <name type="common">Lavender scallops</name>
    <name type="synonym">South American air plant</name>
    <dbReference type="NCBI Taxonomy" id="63787"/>
    <lineage>
        <taxon>Eukaryota</taxon>
        <taxon>Viridiplantae</taxon>
        <taxon>Streptophyta</taxon>
        <taxon>Embryophyta</taxon>
        <taxon>Tracheophyta</taxon>
        <taxon>Spermatophyta</taxon>
        <taxon>Magnoliopsida</taxon>
        <taxon>eudicotyledons</taxon>
        <taxon>Gunneridae</taxon>
        <taxon>Pentapetalae</taxon>
        <taxon>Saxifragales</taxon>
        <taxon>Crassulaceae</taxon>
        <taxon>Kalanchoe</taxon>
    </lineage>
</organism>
<feature type="region of interest" description="Disordered" evidence="10">
    <location>
        <begin position="42"/>
        <end position="371"/>
    </location>
</feature>
<dbReference type="GO" id="GO:0032259">
    <property type="term" value="P:methylation"/>
    <property type="evidence" value="ECO:0007669"/>
    <property type="project" value="UniProtKB-KW"/>
</dbReference>
<evidence type="ECO:0000256" key="1">
    <source>
        <dbReference type="ARBA" id="ARBA00008361"/>
    </source>
</evidence>
<dbReference type="GO" id="GO:0005768">
    <property type="term" value="C:endosome"/>
    <property type="evidence" value="ECO:0007669"/>
    <property type="project" value="TreeGrafter"/>
</dbReference>
<proteinExistence type="inferred from homology"/>
<dbReference type="Proteomes" id="UP000594263">
    <property type="component" value="Unplaced"/>
</dbReference>
<dbReference type="GO" id="GO:0005802">
    <property type="term" value="C:trans-Golgi network"/>
    <property type="evidence" value="ECO:0007669"/>
    <property type="project" value="TreeGrafter"/>
</dbReference>
<feature type="compositionally biased region" description="Low complexity" evidence="10">
    <location>
        <begin position="286"/>
        <end position="299"/>
    </location>
</feature>
<keyword evidence="2" id="KW-0489">Methyltransferase</keyword>
<feature type="compositionally biased region" description="Low complexity" evidence="10">
    <location>
        <begin position="178"/>
        <end position="188"/>
    </location>
</feature>